<dbReference type="Proteomes" id="UP000007077">
    <property type="component" value="Chromosome"/>
</dbReference>
<evidence type="ECO:0000313" key="2">
    <source>
        <dbReference type="Proteomes" id="UP000007077"/>
    </source>
</evidence>
<evidence type="ECO:0000313" key="1">
    <source>
        <dbReference type="EMBL" id="ADP97847.1"/>
    </source>
</evidence>
<protein>
    <submittedName>
        <fullName evidence="1">Uncharacterized protein</fullName>
    </submittedName>
</protein>
<reference evidence="2" key="2">
    <citation type="submission" date="2010-02" db="EMBL/GenBank/DDBJ databases">
        <title>Complete genome sequence of Marinobacter adhaerens type strain (HP15).</title>
        <authorList>
            <person name="Gaerdes A.A.M."/>
            <person name="Kaeppel E."/>
            <person name="Shezad A."/>
            <person name="Seebah S."/>
            <person name="Teeling H."/>
            <person name="Yarza P."/>
            <person name="Gloeckner F.O."/>
            <person name="Ullrich M.S."/>
        </authorList>
    </citation>
    <scope>NUCLEOTIDE SEQUENCE [LARGE SCALE GENOMIC DNA]</scope>
    <source>
        <strain evidence="2">DSM 23420 / HP15</strain>
    </source>
</reference>
<dbReference type="STRING" id="225937.HP15_2083"/>
<dbReference type="AlphaFoldDB" id="E4PRD8"/>
<dbReference type="HOGENOM" id="CLU_3026942_0_0_6"/>
<name>E4PRD8_MARAH</name>
<sequence>MAQNMKGFIEKHEFGHAQVFPGYPLSLSSAAYCKQEGWQSRAGATAQGDLSPDVF</sequence>
<accession>E4PRD8</accession>
<reference evidence="1 2" key="1">
    <citation type="journal article" date="2010" name="Stand. Genomic Sci.">
        <title>Complete genome sequence of Marinobacter adhaerens type strain (HP15), a diatom-interacting marine microorganism.</title>
        <authorList>
            <person name="Gardes A."/>
            <person name="Kaeppel E."/>
            <person name="Shehzad A."/>
            <person name="Seebah S."/>
            <person name="Teeling H."/>
            <person name="Yarza P."/>
            <person name="Glockner F.O."/>
            <person name="Grossart H.P."/>
            <person name="Ullrich M.S."/>
        </authorList>
    </citation>
    <scope>NUCLEOTIDE SEQUENCE [LARGE SCALE GENOMIC DNA]</scope>
    <source>
        <strain evidence="2">DSM 23420 / HP15</strain>
    </source>
</reference>
<dbReference type="EMBL" id="CP001978">
    <property type="protein sequence ID" value="ADP97847.1"/>
    <property type="molecule type" value="Genomic_DNA"/>
</dbReference>
<gene>
    <name evidence="1" type="ordered locus">HP15_2083</name>
</gene>
<organism evidence="1 2">
    <name type="scientific">Marinobacter adhaerens (strain DSM 23420 / HP15)</name>
    <dbReference type="NCBI Taxonomy" id="225937"/>
    <lineage>
        <taxon>Bacteria</taxon>
        <taxon>Pseudomonadati</taxon>
        <taxon>Pseudomonadota</taxon>
        <taxon>Gammaproteobacteria</taxon>
        <taxon>Pseudomonadales</taxon>
        <taxon>Marinobacteraceae</taxon>
        <taxon>Marinobacter</taxon>
    </lineage>
</organism>
<proteinExistence type="predicted"/>
<dbReference type="KEGG" id="mad:HP15_2083"/>